<evidence type="ECO:0000313" key="2">
    <source>
        <dbReference type="EMBL" id="KFE62417.1"/>
    </source>
</evidence>
<dbReference type="EMBL" id="JMCB01000022">
    <property type="protein sequence ID" value="KFE62417.1"/>
    <property type="molecule type" value="Genomic_DNA"/>
</dbReference>
<dbReference type="OrthoDB" id="9778998at2"/>
<dbReference type="PROSITE" id="PS51257">
    <property type="entry name" value="PROKAR_LIPOPROTEIN"/>
    <property type="match status" value="1"/>
</dbReference>
<comment type="caution">
    <text evidence="2">The sequence shown here is derived from an EMBL/GenBank/DDBJ whole genome shotgun (WGS) entry which is preliminary data.</text>
</comment>
<organism evidence="2 3">
    <name type="scientific">Hyalangium minutum</name>
    <dbReference type="NCBI Taxonomy" id="394096"/>
    <lineage>
        <taxon>Bacteria</taxon>
        <taxon>Pseudomonadati</taxon>
        <taxon>Myxococcota</taxon>
        <taxon>Myxococcia</taxon>
        <taxon>Myxococcales</taxon>
        <taxon>Cystobacterineae</taxon>
        <taxon>Archangiaceae</taxon>
        <taxon>Hyalangium</taxon>
    </lineage>
</organism>
<sequence>MKWFRYGGLGLALVGAAGCSNERGGIPENQPVQMQAQLTSFDKCEDLESYIEDTAVLDMRSQLTWQKRMIGKYWGGVGMPMEDNGGPMPPMSPSPTTGAPGGGGDAAGGGTRGPDDYTDTNNQVAGVDEADFIKNDGTRIFVISGRKLYVHSSWPAESLSAVGSLALEGWPREMFLKDNRLVIFSQVALQGQGGSSGGKPGGLLDVAPCDPFGGCGYYGSNATKVTVVDVSNLSAPHVEDEVFIPGNYAHARRTEGAVRLMLNDSFRYPQAVRWWPEYSEGLWEDEDRLKDALDDIMEENERLIRQQTLQQWLPSGWRKRPDGTRVEVGYDCRDFYRSNAPAKLGFVTVASLSLDNTVADSTVRRTSLITDPGEVYASTDSLYLASNHWWWWPEENQKDYTYLHKFDLKDPSTARYVGSGVVEGHLLNQFSMDEHQGVLRVATTIATYKKDGDNPWGRTETTNRLFTFREKGGRLDLLGQTEELAKGERIYSARFLGNKGYVVTFRQVDPLFTFDLSDPEHPRKVGELKVPGFSSYIHPLDENHLITIGTHIPENQTDWRQRALKLSMFDVSDLANPRETFTQLVGTAYGWSEAQYEHKAFNYFPAKGLLAIPFSDYLPDASDYWSGFRSELRVFRVDASTGFTPVGAVSMTDVYRSFNNRYWSWYWTPAVRRSVMADDYVYAITDAGVRVAHVNNLQVPLATSYFQPDFFTP</sequence>
<dbReference type="InterPro" id="IPR019198">
    <property type="entry name" value="Beta_propeller_containing"/>
</dbReference>
<evidence type="ECO:0008006" key="4">
    <source>
        <dbReference type="Google" id="ProtNLM"/>
    </source>
</evidence>
<dbReference type="RefSeq" id="WP_044197585.1">
    <property type="nucleotide sequence ID" value="NZ_JMCB01000022.1"/>
</dbReference>
<reference evidence="2 3" key="1">
    <citation type="submission" date="2014-04" db="EMBL/GenBank/DDBJ databases">
        <title>Genome assembly of Hyalangium minutum DSM 14724.</title>
        <authorList>
            <person name="Sharma G."/>
            <person name="Subramanian S."/>
        </authorList>
    </citation>
    <scope>NUCLEOTIDE SEQUENCE [LARGE SCALE GENOMIC DNA]</scope>
    <source>
        <strain evidence="2 3">DSM 14724</strain>
    </source>
</reference>
<keyword evidence="3" id="KW-1185">Reference proteome</keyword>
<dbReference type="Proteomes" id="UP000028725">
    <property type="component" value="Unassembled WGS sequence"/>
</dbReference>
<name>A0A085W404_9BACT</name>
<protein>
    <recommendedName>
        <fullName evidence="4">Beta propeller domain protein</fullName>
    </recommendedName>
</protein>
<feature type="region of interest" description="Disordered" evidence="1">
    <location>
        <begin position="81"/>
        <end position="119"/>
    </location>
</feature>
<dbReference type="PATRIC" id="fig|394096.3.peg.7861"/>
<accession>A0A085W404</accession>
<evidence type="ECO:0000313" key="3">
    <source>
        <dbReference type="Proteomes" id="UP000028725"/>
    </source>
</evidence>
<dbReference type="AlphaFoldDB" id="A0A085W404"/>
<evidence type="ECO:0000256" key="1">
    <source>
        <dbReference type="SAM" id="MobiDB-lite"/>
    </source>
</evidence>
<dbReference type="Pfam" id="PF09826">
    <property type="entry name" value="Beta_propel"/>
    <property type="match status" value="1"/>
</dbReference>
<gene>
    <name evidence="2" type="ORF">DB31_4127</name>
</gene>
<proteinExistence type="predicted"/>
<feature type="compositionally biased region" description="Gly residues" evidence="1">
    <location>
        <begin position="99"/>
        <end position="112"/>
    </location>
</feature>
<dbReference type="STRING" id="394096.DB31_4127"/>